<evidence type="ECO:0000313" key="3">
    <source>
        <dbReference type="Proteomes" id="UP001107558"/>
    </source>
</evidence>
<evidence type="ECO:0000313" key="2">
    <source>
        <dbReference type="EMBL" id="KAG5683053.1"/>
    </source>
</evidence>
<dbReference type="AlphaFoldDB" id="A0A9J6CM65"/>
<dbReference type="Proteomes" id="UP001107558">
    <property type="component" value="Chromosome 1"/>
</dbReference>
<accession>A0A9J6CM65</accession>
<comment type="caution">
    <text evidence="2">The sequence shown here is derived from an EMBL/GenBank/DDBJ whole genome shotgun (WGS) entry which is preliminary data.</text>
</comment>
<feature type="signal peptide" evidence="1">
    <location>
        <begin position="1"/>
        <end position="19"/>
    </location>
</feature>
<sequence>MIFKISFLILVSSISYISAGGPQFNQQTTTSIPISTTSTPCKISQKVQEEIIKYESKLAELQTSALKAVQDYANSHNKTKTTFYNQNILKIWNNYRNQITTEGTKMSVFIFKSYPAEYPKKCVQAQANEVLQMYLFVIKNPQKFVDQLLAS</sequence>
<gene>
    <name evidence="2" type="ORF">PVAND_012360</name>
</gene>
<name>A0A9J6CM65_POLVA</name>
<protein>
    <submittedName>
        <fullName evidence="2">Uncharacterized protein</fullName>
    </submittedName>
</protein>
<feature type="chain" id="PRO_5039923159" evidence="1">
    <location>
        <begin position="20"/>
        <end position="151"/>
    </location>
</feature>
<evidence type="ECO:0000256" key="1">
    <source>
        <dbReference type="SAM" id="SignalP"/>
    </source>
</evidence>
<reference evidence="2" key="1">
    <citation type="submission" date="2021-03" db="EMBL/GenBank/DDBJ databases">
        <title>Chromosome level genome of the anhydrobiotic midge Polypedilum vanderplanki.</title>
        <authorList>
            <person name="Yoshida Y."/>
            <person name="Kikawada T."/>
            <person name="Gusev O."/>
        </authorList>
    </citation>
    <scope>NUCLEOTIDE SEQUENCE</scope>
    <source>
        <strain evidence="2">NIAS01</strain>
        <tissue evidence="2">Whole body or cell culture</tissue>
    </source>
</reference>
<keyword evidence="3" id="KW-1185">Reference proteome</keyword>
<dbReference type="EMBL" id="JADBJN010000001">
    <property type="protein sequence ID" value="KAG5683053.1"/>
    <property type="molecule type" value="Genomic_DNA"/>
</dbReference>
<organism evidence="2 3">
    <name type="scientific">Polypedilum vanderplanki</name>
    <name type="common">Sleeping chironomid midge</name>
    <dbReference type="NCBI Taxonomy" id="319348"/>
    <lineage>
        <taxon>Eukaryota</taxon>
        <taxon>Metazoa</taxon>
        <taxon>Ecdysozoa</taxon>
        <taxon>Arthropoda</taxon>
        <taxon>Hexapoda</taxon>
        <taxon>Insecta</taxon>
        <taxon>Pterygota</taxon>
        <taxon>Neoptera</taxon>
        <taxon>Endopterygota</taxon>
        <taxon>Diptera</taxon>
        <taxon>Nematocera</taxon>
        <taxon>Chironomoidea</taxon>
        <taxon>Chironomidae</taxon>
        <taxon>Chironominae</taxon>
        <taxon>Polypedilum</taxon>
        <taxon>Polypedilum</taxon>
    </lineage>
</organism>
<keyword evidence="1" id="KW-0732">Signal</keyword>
<proteinExistence type="predicted"/>